<dbReference type="Proteomes" id="UP000747542">
    <property type="component" value="Unassembled WGS sequence"/>
</dbReference>
<dbReference type="Pfam" id="PF00083">
    <property type="entry name" value="Sugar_tr"/>
    <property type="match status" value="1"/>
</dbReference>
<keyword evidence="3 5" id="KW-1133">Transmembrane helix</keyword>
<evidence type="ECO:0000313" key="6">
    <source>
        <dbReference type="EMBL" id="KAG7153429.1"/>
    </source>
</evidence>
<evidence type="ECO:0000256" key="2">
    <source>
        <dbReference type="ARBA" id="ARBA00022692"/>
    </source>
</evidence>
<organism evidence="6 7">
    <name type="scientific">Homarus americanus</name>
    <name type="common">American lobster</name>
    <dbReference type="NCBI Taxonomy" id="6706"/>
    <lineage>
        <taxon>Eukaryota</taxon>
        <taxon>Metazoa</taxon>
        <taxon>Ecdysozoa</taxon>
        <taxon>Arthropoda</taxon>
        <taxon>Crustacea</taxon>
        <taxon>Multicrustacea</taxon>
        <taxon>Malacostraca</taxon>
        <taxon>Eumalacostraca</taxon>
        <taxon>Eucarida</taxon>
        <taxon>Decapoda</taxon>
        <taxon>Pleocyemata</taxon>
        <taxon>Astacidea</taxon>
        <taxon>Nephropoidea</taxon>
        <taxon>Nephropidae</taxon>
        <taxon>Homarus</taxon>
    </lineage>
</organism>
<comment type="subcellular location">
    <subcellularLocation>
        <location evidence="1">Membrane</location>
        <topology evidence="1">Multi-pass membrane protein</topology>
    </subcellularLocation>
</comment>
<dbReference type="InterPro" id="IPR005828">
    <property type="entry name" value="MFS_sugar_transport-like"/>
</dbReference>
<evidence type="ECO:0000256" key="5">
    <source>
        <dbReference type="SAM" id="Phobius"/>
    </source>
</evidence>
<keyword evidence="7" id="KW-1185">Reference proteome</keyword>
<dbReference type="EMBL" id="JAHLQT010047018">
    <property type="protein sequence ID" value="KAG7153429.1"/>
    <property type="molecule type" value="Genomic_DNA"/>
</dbReference>
<dbReference type="PANTHER" id="PTHR48022:SF2">
    <property type="entry name" value="PLASTIDIC GLUCOSE TRANSPORTER 4"/>
    <property type="match status" value="1"/>
</dbReference>
<evidence type="ECO:0000256" key="3">
    <source>
        <dbReference type="ARBA" id="ARBA00022989"/>
    </source>
</evidence>
<keyword evidence="2 5" id="KW-0812">Transmembrane</keyword>
<dbReference type="AlphaFoldDB" id="A0A8J5JHW6"/>
<proteinExistence type="predicted"/>
<name>A0A8J5JHW6_HOMAM</name>
<comment type="caution">
    <text evidence="6">The sequence shown here is derived from an EMBL/GenBank/DDBJ whole genome shotgun (WGS) entry which is preliminary data.</text>
</comment>
<dbReference type="GO" id="GO:0016020">
    <property type="term" value="C:membrane"/>
    <property type="evidence" value="ECO:0007669"/>
    <property type="project" value="UniProtKB-SubCell"/>
</dbReference>
<evidence type="ECO:0000256" key="4">
    <source>
        <dbReference type="ARBA" id="ARBA00023136"/>
    </source>
</evidence>
<sequence>MTLVTFLPAYVGLLVSPESPIWLMKKDRKEEAFQVLSKLRCSDAEKIEELRVVSQNAQPATSCSDIFKTLRKKSNLRAVVSAFILILKEMGGWSVVFGFMIKIFQESGVRLDPSLSSCIATAIFAAVRGVSIFFIFHVPRKPILLVETFSMLWVQPY</sequence>
<feature type="transmembrane region" description="Helical" evidence="5">
    <location>
        <begin position="78"/>
        <end position="101"/>
    </location>
</feature>
<reference evidence="6" key="1">
    <citation type="journal article" date="2021" name="Sci. Adv.">
        <title>The American lobster genome reveals insights on longevity, neural, and immune adaptations.</title>
        <authorList>
            <person name="Polinski J.M."/>
            <person name="Zimin A.V."/>
            <person name="Clark K.F."/>
            <person name="Kohn A.B."/>
            <person name="Sadowski N."/>
            <person name="Timp W."/>
            <person name="Ptitsyn A."/>
            <person name="Khanna P."/>
            <person name="Romanova D.Y."/>
            <person name="Williams P."/>
            <person name="Greenwood S.J."/>
            <person name="Moroz L.L."/>
            <person name="Walt D.R."/>
            <person name="Bodnar A.G."/>
        </authorList>
    </citation>
    <scope>NUCLEOTIDE SEQUENCE</scope>
    <source>
        <strain evidence="6">GMGI-L3</strain>
    </source>
</reference>
<dbReference type="InterPro" id="IPR036259">
    <property type="entry name" value="MFS_trans_sf"/>
</dbReference>
<dbReference type="Gene3D" id="1.20.1250.20">
    <property type="entry name" value="MFS general substrate transporter like domains"/>
    <property type="match status" value="1"/>
</dbReference>
<evidence type="ECO:0000256" key="1">
    <source>
        <dbReference type="ARBA" id="ARBA00004141"/>
    </source>
</evidence>
<protein>
    <submittedName>
        <fullName evidence="6">Facilitated trehalose transporter Tret1-like 30</fullName>
    </submittedName>
</protein>
<dbReference type="InterPro" id="IPR050360">
    <property type="entry name" value="MFS_Sugar_Transporters"/>
</dbReference>
<dbReference type="GO" id="GO:0005351">
    <property type="term" value="F:carbohydrate:proton symporter activity"/>
    <property type="evidence" value="ECO:0007669"/>
    <property type="project" value="TreeGrafter"/>
</dbReference>
<evidence type="ECO:0000313" key="7">
    <source>
        <dbReference type="Proteomes" id="UP000747542"/>
    </source>
</evidence>
<dbReference type="PANTHER" id="PTHR48022">
    <property type="entry name" value="PLASTIDIC GLUCOSE TRANSPORTER 4"/>
    <property type="match status" value="1"/>
</dbReference>
<feature type="transmembrane region" description="Helical" evidence="5">
    <location>
        <begin position="113"/>
        <end position="136"/>
    </location>
</feature>
<accession>A0A8J5JHW6</accession>
<keyword evidence="4 5" id="KW-0472">Membrane</keyword>
<gene>
    <name evidence="6" type="primary">Tret1-L30</name>
    <name evidence="6" type="ORF">Hamer_G032151</name>
</gene>
<dbReference type="SUPFAM" id="SSF103473">
    <property type="entry name" value="MFS general substrate transporter"/>
    <property type="match status" value="1"/>
</dbReference>